<sequence length="147" mass="17920">MINFKDIHIGSLIKKRMLESEINMERACNFLNYGEEYIMDMFKQKDLDTRVLLKWSKLLKYDFFRLYSQHLILYSPPRAIDQQKKQSLPQFRKNLYTKEIIDFVLELIEAETKSIDQVIEEYKIPKTTLYNWMKKYNNYVDEKENPT</sequence>
<dbReference type="EMBL" id="JACHLC010000007">
    <property type="protein sequence ID" value="MBB6372614.1"/>
    <property type="molecule type" value="Genomic_DNA"/>
</dbReference>
<dbReference type="Proteomes" id="UP000589738">
    <property type="component" value="Unassembled WGS sequence"/>
</dbReference>
<protein>
    <submittedName>
        <fullName evidence="1">Transcriptional regulator with PAS, ATPase and Fis domain</fullName>
    </submittedName>
</protein>
<dbReference type="InterPro" id="IPR009057">
    <property type="entry name" value="Homeodomain-like_sf"/>
</dbReference>
<evidence type="ECO:0000313" key="2">
    <source>
        <dbReference type="Proteomes" id="UP000589738"/>
    </source>
</evidence>
<gene>
    <name evidence="1" type="ORF">HNP36_003732</name>
</gene>
<comment type="caution">
    <text evidence="1">The sequence shown here is derived from an EMBL/GenBank/DDBJ whole genome shotgun (WGS) entry which is preliminary data.</text>
</comment>
<dbReference type="Gene3D" id="1.10.10.60">
    <property type="entry name" value="Homeodomain-like"/>
    <property type="match status" value="1"/>
</dbReference>
<reference evidence="1 2" key="1">
    <citation type="submission" date="2020-08" db="EMBL/GenBank/DDBJ databases">
        <title>Functional genomics of gut bacteria from endangered species of beetles.</title>
        <authorList>
            <person name="Carlos-Shanley C."/>
        </authorList>
    </citation>
    <scope>NUCLEOTIDE SEQUENCE [LARGE SCALE GENOMIC DNA]</scope>
    <source>
        <strain evidence="1 2">S00136</strain>
    </source>
</reference>
<dbReference type="SUPFAM" id="SSF46689">
    <property type="entry name" value="Homeodomain-like"/>
    <property type="match status" value="1"/>
</dbReference>
<accession>A0A841N6W0</accession>
<evidence type="ECO:0000313" key="1">
    <source>
        <dbReference type="EMBL" id="MBB6372614.1"/>
    </source>
</evidence>
<dbReference type="AlphaFoldDB" id="A0A841N6W0"/>
<organism evidence="1 2">
    <name type="scientific">Chryseobacterium shigense</name>
    <dbReference type="NCBI Taxonomy" id="297244"/>
    <lineage>
        <taxon>Bacteria</taxon>
        <taxon>Pseudomonadati</taxon>
        <taxon>Bacteroidota</taxon>
        <taxon>Flavobacteriia</taxon>
        <taxon>Flavobacteriales</taxon>
        <taxon>Weeksellaceae</taxon>
        <taxon>Chryseobacterium group</taxon>
        <taxon>Chryseobacterium</taxon>
    </lineage>
</organism>
<dbReference type="RefSeq" id="WP_184167250.1">
    <property type="nucleotide sequence ID" value="NZ_JACHLC010000007.1"/>
</dbReference>
<keyword evidence="2" id="KW-1185">Reference proteome</keyword>
<name>A0A841N6W0_9FLAO</name>
<proteinExistence type="predicted"/>